<evidence type="ECO:0000256" key="1">
    <source>
        <dbReference type="SAM" id="SignalP"/>
    </source>
</evidence>
<dbReference type="HOGENOM" id="CLU_3336194_0_0_1"/>
<name>T1KQF8_TETUR</name>
<organism evidence="2 3">
    <name type="scientific">Tetranychus urticae</name>
    <name type="common">Two-spotted spider mite</name>
    <dbReference type="NCBI Taxonomy" id="32264"/>
    <lineage>
        <taxon>Eukaryota</taxon>
        <taxon>Metazoa</taxon>
        <taxon>Ecdysozoa</taxon>
        <taxon>Arthropoda</taxon>
        <taxon>Chelicerata</taxon>
        <taxon>Arachnida</taxon>
        <taxon>Acari</taxon>
        <taxon>Acariformes</taxon>
        <taxon>Trombidiformes</taxon>
        <taxon>Prostigmata</taxon>
        <taxon>Eleutherengona</taxon>
        <taxon>Raphignathae</taxon>
        <taxon>Tetranychoidea</taxon>
        <taxon>Tetranychidae</taxon>
        <taxon>Tetranychus</taxon>
    </lineage>
</organism>
<evidence type="ECO:0000313" key="3">
    <source>
        <dbReference type="Proteomes" id="UP000015104"/>
    </source>
</evidence>
<dbReference type="EMBL" id="CAEY01000343">
    <property type="status" value="NOT_ANNOTATED_CDS"/>
    <property type="molecule type" value="Genomic_DNA"/>
</dbReference>
<dbReference type="EnsemblMetazoa" id="tetur17g03956.1">
    <property type="protein sequence ID" value="tetur17g03956.1"/>
    <property type="gene ID" value="tetur17g03956"/>
</dbReference>
<dbReference type="Proteomes" id="UP000015104">
    <property type="component" value="Unassembled WGS sequence"/>
</dbReference>
<keyword evidence="3" id="KW-1185">Reference proteome</keyword>
<reference evidence="2" key="2">
    <citation type="submission" date="2015-06" db="UniProtKB">
        <authorList>
            <consortium name="EnsemblMetazoa"/>
        </authorList>
    </citation>
    <scope>IDENTIFICATION</scope>
</reference>
<keyword evidence="1" id="KW-0732">Signal</keyword>
<dbReference type="AlphaFoldDB" id="T1KQF8"/>
<protein>
    <submittedName>
        <fullName evidence="2">Uncharacterized protein</fullName>
    </submittedName>
</protein>
<feature type="signal peptide" evidence="1">
    <location>
        <begin position="1"/>
        <end position="19"/>
    </location>
</feature>
<evidence type="ECO:0000313" key="2">
    <source>
        <dbReference type="EnsemblMetazoa" id="tetur17g03956.1"/>
    </source>
</evidence>
<proteinExistence type="predicted"/>
<accession>T1KQF8</accession>
<reference evidence="3" key="1">
    <citation type="submission" date="2011-08" db="EMBL/GenBank/DDBJ databases">
        <authorList>
            <person name="Rombauts S."/>
        </authorList>
    </citation>
    <scope>NUCLEOTIDE SEQUENCE</scope>
    <source>
        <strain evidence="3">London</strain>
    </source>
</reference>
<sequence length="38" mass="4531">MRQTDFVFLLLPLLILARAKGSHKKTIFQYNFSMSNDW</sequence>
<feature type="chain" id="PRO_5004581597" evidence="1">
    <location>
        <begin position="20"/>
        <end position="38"/>
    </location>
</feature>